<organism evidence="2 3">
    <name type="scientific">Ladona fulva</name>
    <name type="common">Scarce chaser dragonfly</name>
    <name type="synonym">Libellula fulva</name>
    <dbReference type="NCBI Taxonomy" id="123851"/>
    <lineage>
        <taxon>Eukaryota</taxon>
        <taxon>Metazoa</taxon>
        <taxon>Ecdysozoa</taxon>
        <taxon>Arthropoda</taxon>
        <taxon>Hexapoda</taxon>
        <taxon>Insecta</taxon>
        <taxon>Pterygota</taxon>
        <taxon>Palaeoptera</taxon>
        <taxon>Odonata</taxon>
        <taxon>Epiprocta</taxon>
        <taxon>Anisoptera</taxon>
        <taxon>Libelluloidea</taxon>
        <taxon>Libellulidae</taxon>
        <taxon>Ladona</taxon>
    </lineage>
</organism>
<evidence type="ECO:0000313" key="2">
    <source>
        <dbReference type="EMBL" id="KAG8232735.1"/>
    </source>
</evidence>
<gene>
    <name evidence="2" type="ORF">J437_LFUL013096</name>
</gene>
<dbReference type="OrthoDB" id="6766063at2759"/>
<dbReference type="EMBL" id="KZ308647">
    <property type="protein sequence ID" value="KAG8232735.1"/>
    <property type="molecule type" value="Genomic_DNA"/>
</dbReference>
<accession>A0A8K0KD62</accession>
<dbReference type="Proteomes" id="UP000792457">
    <property type="component" value="Unassembled WGS sequence"/>
</dbReference>
<name>A0A8K0KD62_LADFU</name>
<dbReference type="Pfam" id="PF03184">
    <property type="entry name" value="DDE_1"/>
    <property type="match status" value="1"/>
</dbReference>
<dbReference type="InterPro" id="IPR004875">
    <property type="entry name" value="DDE_SF_endonuclease_dom"/>
</dbReference>
<dbReference type="AlphaFoldDB" id="A0A8K0KD62"/>
<protein>
    <recommendedName>
        <fullName evidence="1">DDE-1 domain-containing protein</fullName>
    </recommendedName>
</protein>
<reference evidence="2" key="2">
    <citation type="submission" date="2017-10" db="EMBL/GenBank/DDBJ databases">
        <title>Ladona fulva Genome sequencing and assembly.</title>
        <authorList>
            <person name="Murali S."/>
            <person name="Richards S."/>
            <person name="Bandaranaike D."/>
            <person name="Bellair M."/>
            <person name="Blankenburg K."/>
            <person name="Chao H."/>
            <person name="Dinh H."/>
            <person name="Doddapaneni H."/>
            <person name="Dugan-Rocha S."/>
            <person name="Elkadiri S."/>
            <person name="Gnanaolivu R."/>
            <person name="Hernandez B."/>
            <person name="Skinner E."/>
            <person name="Javaid M."/>
            <person name="Lee S."/>
            <person name="Li M."/>
            <person name="Ming W."/>
            <person name="Munidasa M."/>
            <person name="Muniz J."/>
            <person name="Nguyen L."/>
            <person name="Hughes D."/>
            <person name="Osuji N."/>
            <person name="Pu L.-L."/>
            <person name="Puazo M."/>
            <person name="Qu C."/>
            <person name="Quiroz J."/>
            <person name="Raj R."/>
            <person name="Weissenberger G."/>
            <person name="Xin Y."/>
            <person name="Zou X."/>
            <person name="Han Y."/>
            <person name="Worley K."/>
            <person name="Muzny D."/>
            <person name="Gibbs R."/>
        </authorList>
    </citation>
    <scope>NUCLEOTIDE SEQUENCE</scope>
    <source>
        <strain evidence="2">Sampled in the wild</strain>
    </source>
</reference>
<feature type="domain" description="DDE-1" evidence="1">
    <location>
        <begin position="81"/>
        <end position="159"/>
    </location>
</feature>
<sequence>MASESIERITRARILGFTEENVKSFFDILRAELVKIKFNPARIFNVDETDIIAVQTKNVQVICTKEKQAVYKMPSGERGKLNTIVTCMSAVGQYIPPIIVYPRKKQDLRLMKGAPPGAIPEFHPTGWIQSDLFCKWMKHFGTFVQPKAEDQVLLILDGHYYTVRTECSH</sequence>
<dbReference type="GO" id="GO:0003676">
    <property type="term" value="F:nucleic acid binding"/>
    <property type="evidence" value="ECO:0007669"/>
    <property type="project" value="InterPro"/>
</dbReference>
<keyword evidence="3" id="KW-1185">Reference proteome</keyword>
<proteinExistence type="predicted"/>
<evidence type="ECO:0000259" key="1">
    <source>
        <dbReference type="Pfam" id="PF03184"/>
    </source>
</evidence>
<reference evidence="2" key="1">
    <citation type="submission" date="2013-04" db="EMBL/GenBank/DDBJ databases">
        <authorList>
            <person name="Qu J."/>
            <person name="Murali S.C."/>
            <person name="Bandaranaike D."/>
            <person name="Bellair M."/>
            <person name="Blankenburg K."/>
            <person name="Chao H."/>
            <person name="Dinh H."/>
            <person name="Doddapaneni H."/>
            <person name="Downs B."/>
            <person name="Dugan-Rocha S."/>
            <person name="Elkadiri S."/>
            <person name="Gnanaolivu R.D."/>
            <person name="Hernandez B."/>
            <person name="Javaid M."/>
            <person name="Jayaseelan J.C."/>
            <person name="Lee S."/>
            <person name="Li M."/>
            <person name="Ming W."/>
            <person name="Munidasa M."/>
            <person name="Muniz J."/>
            <person name="Nguyen L."/>
            <person name="Ongeri F."/>
            <person name="Osuji N."/>
            <person name="Pu L.-L."/>
            <person name="Puazo M."/>
            <person name="Qu C."/>
            <person name="Quiroz J."/>
            <person name="Raj R."/>
            <person name="Weissenberger G."/>
            <person name="Xin Y."/>
            <person name="Zou X."/>
            <person name="Han Y."/>
            <person name="Richards S."/>
            <person name="Worley K."/>
            <person name="Muzny D."/>
            <person name="Gibbs R."/>
        </authorList>
    </citation>
    <scope>NUCLEOTIDE SEQUENCE</scope>
    <source>
        <strain evidence="2">Sampled in the wild</strain>
    </source>
</reference>
<evidence type="ECO:0000313" key="3">
    <source>
        <dbReference type="Proteomes" id="UP000792457"/>
    </source>
</evidence>
<comment type="caution">
    <text evidence="2">The sequence shown here is derived from an EMBL/GenBank/DDBJ whole genome shotgun (WGS) entry which is preliminary data.</text>
</comment>